<dbReference type="GO" id="GO:1990817">
    <property type="term" value="F:poly(A) RNA polymerase activity"/>
    <property type="evidence" value="ECO:0007669"/>
    <property type="project" value="TreeGrafter"/>
</dbReference>
<dbReference type="Pfam" id="PF20750">
    <property type="entry name" value="PAP_NTPase"/>
    <property type="match status" value="1"/>
</dbReference>
<dbReference type="Gene3D" id="3.30.460.10">
    <property type="entry name" value="Beta Polymerase, domain 2"/>
    <property type="match status" value="1"/>
</dbReference>
<keyword evidence="3" id="KW-1185">Reference proteome</keyword>
<protein>
    <recommendedName>
        <fullName evidence="1">Poly(A) polymerase nucleotidyltransferase domain-containing protein</fullName>
    </recommendedName>
</protein>
<accession>A0AAD7E0J3</accession>
<dbReference type="AlphaFoldDB" id="A0AAD7E0J3"/>
<gene>
    <name evidence="2" type="ORF">GGX14DRAFT_558714</name>
</gene>
<evidence type="ECO:0000259" key="1">
    <source>
        <dbReference type="Pfam" id="PF20750"/>
    </source>
</evidence>
<dbReference type="PANTHER" id="PTHR10682:SF10">
    <property type="entry name" value="POLYNUCLEOTIDE ADENYLYLTRANSFERASE"/>
    <property type="match status" value="1"/>
</dbReference>
<name>A0AAD7E0J3_9AGAR</name>
<evidence type="ECO:0000313" key="2">
    <source>
        <dbReference type="EMBL" id="KAJ7222623.1"/>
    </source>
</evidence>
<dbReference type="InterPro" id="IPR048840">
    <property type="entry name" value="PolA_pol_NTPase"/>
</dbReference>
<organism evidence="2 3">
    <name type="scientific">Mycena pura</name>
    <dbReference type="NCBI Taxonomy" id="153505"/>
    <lineage>
        <taxon>Eukaryota</taxon>
        <taxon>Fungi</taxon>
        <taxon>Dikarya</taxon>
        <taxon>Basidiomycota</taxon>
        <taxon>Agaricomycotina</taxon>
        <taxon>Agaricomycetes</taxon>
        <taxon>Agaricomycetidae</taxon>
        <taxon>Agaricales</taxon>
        <taxon>Marasmiineae</taxon>
        <taxon>Mycenaceae</taxon>
        <taxon>Mycena</taxon>
    </lineage>
</organism>
<dbReference type="EMBL" id="JARJCW010000007">
    <property type="protein sequence ID" value="KAJ7222623.1"/>
    <property type="molecule type" value="Genomic_DNA"/>
</dbReference>
<dbReference type="SUPFAM" id="SSF81301">
    <property type="entry name" value="Nucleotidyltransferase"/>
    <property type="match status" value="1"/>
</dbReference>
<comment type="caution">
    <text evidence="2">The sequence shown here is derived from an EMBL/GenBank/DDBJ whole genome shotgun (WGS) entry which is preliminary data.</text>
</comment>
<dbReference type="GO" id="GO:0005634">
    <property type="term" value="C:nucleus"/>
    <property type="evidence" value="ECO:0007669"/>
    <property type="project" value="TreeGrafter"/>
</dbReference>
<reference evidence="2" key="1">
    <citation type="submission" date="2023-03" db="EMBL/GenBank/DDBJ databases">
        <title>Massive genome expansion in bonnet fungi (Mycena s.s.) driven by repeated elements and novel gene families across ecological guilds.</title>
        <authorList>
            <consortium name="Lawrence Berkeley National Laboratory"/>
            <person name="Harder C.B."/>
            <person name="Miyauchi S."/>
            <person name="Viragh M."/>
            <person name="Kuo A."/>
            <person name="Thoen E."/>
            <person name="Andreopoulos B."/>
            <person name="Lu D."/>
            <person name="Skrede I."/>
            <person name="Drula E."/>
            <person name="Henrissat B."/>
            <person name="Morin E."/>
            <person name="Kohler A."/>
            <person name="Barry K."/>
            <person name="LaButti K."/>
            <person name="Morin E."/>
            <person name="Salamov A."/>
            <person name="Lipzen A."/>
            <person name="Mereny Z."/>
            <person name="Hegedus B."/>
            <person name="Baldrian P."/>
            <person name="Stursova M."/>
            <person name="Weitz H."/>
            <person name="Taylor A."/>
            <person name="Grigoriev I.V."/>
            <person name="Nagy L.G."/>
            <person name="Martin F."/>
            <person name="Kauserud H."/>
        </authorList>
    </citation>
    <scope>NUCLEOTIDE SEQUENCE</scope>
    <source>
        <strain evidence="2">9144</strain>
    </source>
</reference>
<dbReference type="CDD" id="cd05402">
    <property type="entry name" value="NT_PAP_TUTase"/>
    <property type="match status" value="1"/>
</dbReference>
<dbReference type="InterPro" id="IPR043519">
    <property type="entry name" value="NT_sf"/>
</dbReference>
<sequence>MSRGLSEAGATAAGGKIFIFGSYRLGVHWPASDINTLCVVPKHVLRDDFFEVFEPMLLELEGVSEGVPDAHVPIIKAKISGRPLDFQMARLALSSIPDDLSLQDDTLLRNLDKRFVRSSRVAGEILRLVPHQLDTRTINIPSLSEQIKSIRAVKNS</sequence>
<proteinExistence type="predicted"/>
<dbReference type="PANTHER" id="PTHR10682">
    <property type="entry name" value="POLY A POLYMERASE"/>
    <property type="match status" value="1"/>
</dbReference>
<evidence type="ECO:0000313" key="3">
    <source>
        <dbReference type="Proteomes" id="UP001219525"/>
    </source>
</evidence>
<feature type="domain" description="Poly(A) polymerase nucleotidyltransferase" evidence="1">
    <location>
        <begin position="3"/>
        <end position="129"/>
    </location>
</feature>
<dbReference type="Proteomes" id="UP001219525">
    <property type="component" value="Unassembled WGS sequence"/>
</dbReference>